<reference evidence="2" key="1">
    <citation type="journal article" date="2022" name="Int. J. Mol. Sci.">
        <title>Draft Genome of Tanacetum Coccineum: Genomic Comparison of Closely Related Tanacetum-Family Plants.</title>
        <authorList>
            <person name="Yamashiro T."/>
            <person name="Shiraishi A."/>
            <person name="Nakayama K."/>
            <person name="Satake H."/>
        </authorList>
    </citation>
    <scope>NUCLEOTIDE SEQUENCE</scope>
</reference>
<dbReference type="EMBL" id="BQNB010019131">
    <property type="protein sequence ID" value="GJT82036.1"/>
    <property type="molecule type" value="Genomic_DNA"/>
</dbReference>
<feature type="compositionally biased region" description="Polar residues" evidence="1">
    <location>
        <begin position="166"/>
        <end position="177"/>
    </location>
</feature>
<comment type="caution">
    <text evidence="2">The sequence shown here is derived from an EMBL/GenBank/DDBJ whole genome shotgun (WGS) entry which is preliminary data.</text>
</comment>
<feature type="region of interest" description="Disordered" evidence="1">
    <location>
        <begin position="44"/>
        <end position="68"/>
    </location>
</feature>
<feature type="compositionally biased region" description="Polar residues" evidence="1">
    <location>
        <begin position="184"/>
        <end position="193"/>
    </location>
</feature>
<evidence type="ECO:0000313" key="3">
    <source>
        <dbReference type="Proteomes" id="UP001151760"/>
    </source>
</evidence>
<feature type="region of interest" description="Disordered" evidence="1">
    <location>
        <begin position="272"/>
        <end position="308"/>
    </location>
</feature>
<protein>
    <submittedName>
        <fullName evidence="2">Uncharacterized protein</fullName>
    </submittedName>
</protein>
<feature type="compositionally biased region" description="Basic and acidic residues" evidence="1">
    <location>
        <begin position="194"/>
        <end position="203"/>
    </location>
</feature>
<feature type="compositionally biased region" description="Basic residues" evidence="1">
    <location>
        <begin position="107"/>
        <end position="117"/>
    </location>
</feature>
<dbReference type="Proteomes" id="UP001151760">
    <property type="component" value="Unassembled WGS sequence"/>
</dbReference>
<feature type="region of interest" description="Disordered" evidence="1">
    <location>
        <begin position="97"/>
        <end position="131"/>
    </location>
</feature>
<sequence>MNFHQPLMKRHEGVDNVVPDKPVKTSVRTKPITASQPNVIHKQHANSDSTGFSPTSVNNAAKTRRPQPARQCFVTANHDVCMLNYVNDMNSQADYQSANVSKTENQKKHKANVRKSKKVESKGSHAPSRTCKPRTYLMWLPTGRTFDLCGYISSSSNTESESDTSVCDNASTSNPQEPTHKGFPSSTSSLGSQNRRDLPRNTSLDRVEVLGMIEKRSKVRIGIMPTEAELVLEQSQQGVSYEVLSRKIQDYLKAKYQDIKFKDKDIKSKIKIQDHKHAEGSSNEFPRQQGFKAQDITKSEATYAMTTP</sequence>
<evidence type="ECO:0000256" key="1">
    <source>
        <dbReference type="SAM" id="MobiDB-lite"/>
    </source>
</evidence>
<organism evidence="2 3">
    <name type="scientific">Tanacetum coccineum</name>
    <dbReference type="NCBI Taxonomy" id="301880"/>
    <lineage>
        <taxon>Eukaryota</taxon>
        <taxon>Viridiplantae</taxon>
        <taxon>Streptophyta</taxon>
        <taxon>Embryophyta</taxon>
        <taxon>Tracheophyta</taxon>
        <taxon>Spermatophyta</taxon>
        <taxon>Magnoliopsida</taxon>
        <taxon>eudicotyledons</taxon>
        <taxon>Gunneridae</taxon>
        <taxon>Pentapetalae</taxon>
        <taxon>asterids</taxon>
        <taxon>campanulids</taxon>
        <taxon>Asterales</taxon>
        <taxon>Asteraceae</taxon>
        <taxon>Asteroideae</taxon>
        <taxon>Anthemideae</taxon>
        <taxon>Anthemidinae</taxon>
        <taxon>Tanacetum</taxon>
    </lineage>
</organism>
<evidence type="ECO:0000313" key="2">
    <source>
        <dbReference type="EMBL" id="GJT82036.1"/>
    </source>
</evidence>
<feature type="region of interest" description="Disordered" evidence="1">
    <location>
        <begin position="1"/>
        <end position="22"/>
    </location>
</feature>
<feature type="compositionally biased region" description="Polar residues" evidence="1">
    <location>
        <begin position="46"/>
        <end position="61"/>
    </location>
</feature>
<gene>
    <name evidence="2" type="ORF">Tco_1056378</name>
</gene>
<reference evidence="2" key="2">
    <citation type="submission" date="2022-01" db="EMBL/GenBank/DDBJ databases">
        <authorList>
            <person name="Yamashiro T."/>
            <person name="Shiraishi A."/>
            <person name="Satake H."/>
            <person name="Nakayama K."/>
        </authorList>
    </citation>
    <scope>NUCLEOTIDE SEQUENCE</scope>
</reference>
<name>A0ABQ5H2I6_9ASTR</name>
<keyword evidence="3" id="KW-1185">Reference proteome</keyword>
<feature type="region of interest" description="Disordered" evidence="1">
    <location>
        <begin position="157"/>
        <end position="203"/>
    </location>
</feature>
<proteinExistence type="predicted"/>
<accession>A0ABQ5H2I6</accession>